<dbReference type="Proteomes" id="UP000635606">
    <property type="component" value="Unassembled WGS sequence"/>
</dbReference>
<dbReference type="PANTHER" id="PTHR40112">
    <property type="entry name" value="H2HPP ISOMERASE"/>
    <property type="match status" value="1"/>
</dbReference>
<dbReference type="EMBL" id="BOPH01000020">
    <property type="protein sequence ID" value="GIJ66717.1"/>
    <property type="molecule type" value="Genomic_DNA"/>
</dbReference>
<evidence type="ECO:0000313" key="3">
    <source>
        <dbReference type="EMBL" id="GIJ66717.1"/>
    </source>
</evidence>
<dbReference type="InterPro" id="IPR011051">
    <property type="entry name" value="RmlC_Cupin_sf"/>
</dbReference>
<keyword evidence="4" id="KW-1185">Reference proteome</keyword>
<comment type="caution">
    <text evidence="3">The sequence shown here is derived from an EMBL/GenBank/DDBJ whole genome shotgun (WGS) entry which is preliminary data.</text>
</comment>
<sequence>MADQWHQPIRHVRGADLSGDTGQTAGMTRLEAISGKTVGSSRLWMGRTHVAAGTSSGDHHHGDTETAIYVVSGRPVFVFAEGGAEVRVETGPGDYIFVPPFTPHREENPGAEEAVVVIARSSQAAVVVNLPSLWA</sequence>
<name>A0A8J4ECC1_9ACTN</name>
<dbReference type="GO" id="GO:0016853">
    <property type="term" value="F:isomerase activity"/>
    <property type="evidence" value="ECO:0007669"/>
    <property type="project" value="UniProtKB-KW"/>
</dbReference>
<accession>A0A8J4ECC1</accession>
<feature type="region of interest" description="Disordered" evidence="1">
    <location>
        <begin position="1"/>
        <end position="23"/>
    </location>
</feature>
<dbReference type="AlphaFoldDB" id="A0A8J4ECC1"/>
<dbReference type="InterPro" id="IPR013096">
    <property type="entry name" value="Cupin_2"/>
</dbReference>
<dbReference type="InterPro" id="IPR052535">
    <property type="entry name" value="Bacilysin_H2HPP_isomerase"/>
</dbReference>
<dbReference type="InterPro" id="IPR014710">
    <property type="entry name" value="RmlC-like_jellyroll"/>
</dbReference>
<organism evidence="3 4">
    <name type="scientific">Virgisporangium ochraceum</name>
    <dbReference type="NCBI Taxonomy" id="65505"/>
    <lineage>
        <taxon>Bacteria</taxon>
        <taxon>Bacillati</taxon>
        <taxon>Actinomycetota</taxon>
        <taxon>Actinomycetes</taxon>
        <taxon>Micromonosporales</taxon>
        <taxon>Micromonosporaceae</taxon>
        <taxon>Virgisporangium</taxon>
    </lineage>
</organism>
<dbReference type="PANTHER" id="PTHR40112:SF1">
    <property type="entry name" value="H2HPP ISOMERASE"/>
    <property type="match status" value="1"/>
</dbReference>
<dbReference type="RefSeq" id="WP_203926682.1">
    <property type="nucleotide sequence ID" value="NZ_BOPH01000020.1"/>
</dbReference>
<dbReference type="Pfam" id="PF07883">
    <property type="entry name" value="Cupin_2"/>
    <property type="match status" value="1"/>
</dbReference>
<evidence type="ECO:0000313" key="4">
    <source>
        <dbReference type="Proteomes" id="UP000635606"/>
    </source>
</evidence>
<protein>
    <submittedName>
        <fullName evidence="3">Mannose-6-phosphate isomerase</fullName>
    </submittedName>
</protein>
<reference evidence="3" key="1">
    <citation type="submission" date="2021-01" db="EMBL/GenBank/DDBJ databases">
        <title>Whole genome shotgun sequence of Virgisporangium ochraceum NBRC 16418.</title>
        <authorList>
            <person name="Komaki H."/>
            <person name="Tamura T."/>
        </authorList>
    </citation>
    <scope>NUCLEOTIDE SEQUENCE</scope>
    <source>
        <strain evidence="3">NBRC 16418</strain>
    </source>
</reference>
<evidence type="ECO:0000256" key="1">
    <source>
        <dbReference type="SAM" id="MobiDB-lite"/>
    </source>
</evidence>
<proteinExistence type="predicted"/>
<gene>
    <name evidence="3" type="ORF">Voc01_016340</name>
</gene>
<dbReference type="SUPFAM" id="SSF51182">
    <property type="entry name" value="RmlC-like cupins"/>
    <property type="match status" value="1"/>
</dbReference>
<dbReference type="Gene3D" id="2.60.120.10">
    <property type="entry name" value="Jelly Rolls"/>
    <property type="match status" value="1"/>
</dbReference>
<evidence type="ECO:0000259" key="2">
    <source>
        <dbReference type="Pfam" id="PF07883"/>
    </source>
</evidence>
<keyword evidence="3" id="KW-0413">Isomerase</keyword>
<feature type="domain" description="Cupin type-2" evidence="2">
    <location>
        <begin position="48"/>
        <end position="117"/>
    </location>
</feature>